<protein>
    <submittedName>
        <fullName evidence="2">Glycosyltransferase</fullName>
    </submittedName>
</protein>
<dbReference type="Gene3D" id="3.40.50.2000">
    <property type="entry name" value="Glycogen Phosphorylase B"/>
    <property type="match status" value="2"/>
</dbReference>
<evidence type="ECO:0000313" key="2">
    <source>
        <dbReference type="EMBL" id="MBC2603309.1"/>
    </source>
</evidence>
<keyword evidence="3" id="KW-1185">Reference proteome</keyword>
<name>A0A7X1B0P9_9BACT</name>
<dbReference type="SUPFAM" id="SSF53756">
    <property type="entry name" value="UDP-Glycosyltransferase/glycogen phosphorylase"/>
    <property type="match status" value="1"/>
</dbReference>
<comment type="caution">
    <text evidence="2">The sequence shown here is derived from an EMBL/GenBank/DDBJ whole genome shotgun (WGS) entry which is preliminary data.</text>
</comment>
<proteinExistence type="predicted"/>
<organism evidence="2 3">
    <name type="scientific">Puniceicoccus vermicola</name>
    <dbReference type="NCBI Taxonomy" id="388746"/>
    <lineage>
        <taxon>Bacteria</taxon>
        <taxon>Pseudomonadati</taxon>
        <taxon>Verrucomicrobiota</taxon>
        <taxon>Opitutia</taxon>
        <taxon>Puniceicoccales</taxon>
        <taxon>Puniceicoccaceae</taxon>
        <taxon>Puniceicoccus</taxon>
    </lineage>
</organism>
<evidence type="ECO:0000259" key="1">
    <source>
        <dbReference type="Pfam" id="PF00534"/>
    </source>
</evidence>
<gene>
    <name evidence="2" type="ORF">H5P30_16120</name>
</gene>
<dbReference type="Pfam" id="PF00534">
    <property type="entry name" value="Glycos_transf_1"/>
    <property type="match status" value="1"/>
</dbReference>
<accession>A0A7X1B0P9</accession>
<reference evidence="2 3" key="1">
    <citation type="submission" date="2020-07" db="EMBL/GenBank/DDBJ databases">
        <authorList>
            <person name="Feng X."/>
        </authorList>
    </citation>
    <scope>NUCLEOTIDE SEQUENCE [LARGE SCALE GENOMIC DNA]</scope>
    <source>
        <strain evidence="2 3">JCM14086</strain>
    </source>
</reference>
<dbReference type="Proteomes" id="UP000525652">
    <property type="component" value="Unassembled WGS sequence"/>
</dbReference>
<dbReference type="InterPro" id="IPR050194">
    <property type="entry name" value="Glycosyltransferase_grp1"/>
</dbReference>
<dbReference type="AlphaFoldDB" id="A0A7X1B0P9"/>
<dbReference type="PANTHER" id="PTHR45947:SF14">
    <property type="entry name" value="SLL1723 PROTEIN"/>
    <property type="match status" value="1"/>
</dbReference>
<dbReference type="GO" id="GO:0016757">
    <property type="term" value="F:glycosyltransferase activity"/>
    <property type="evidence" value="ECO:0007669"/>
    <property type="project" value="InterPro"/>
</dbReference>
<dbReference type="InterPro" id="IPR001296">
    <property type="entry name" value="Glyco_trans_1"/>
</dbReference>
<keyword evidence="2" id="KW-0808">Transferase</keyword>
<evidence type="ECO:0000313" key="3">
    <source>
        <dbReference type="Proteomes" id="UP000525652"/>
    </source>
</evidence>
<feature type="domain" description="Glycosyl transferase family 1" evidence="1">
    <location>
        <begin position="214"/>
        <end position="385"/>
    </location>
</feature>
<dbReference type="PANTHER" id="PTHR45947">
    <property type="entry name" value="SULFOQUINOVOSYL TRANSFERASE SQD2"/>
    <property type="match status" value="1"/>
</dbReference>
<sequence>MGLRSEAHTKGQAPEVLYLCTTFPRLSETFVEREVRHLHKTLPLRIVSIWKGGEAPDLPVQKIPLLALLTLFGRIPFWLLRKPSGLLSLLQLFFHRFPRSFLNLEETLLGMGMGMILADQVRKNRPAWIHAIWATAPTTAALTLHKLTGVSFSFGAHAYDLFQDGGDCLLREKIRAASWIRTSTLASKQELIARGATPDKIVLIRRGLQELPDRQTPRPATGKVRLLSIGRLVAKKGYSEFIELCDELRKRGVPFNAIIIGDGPLREELQRKIVERQLGSFIQLTGALPRPEVEPYFQNSDLFVFTGVVSKDGDRDGLPNVVPEALAHGLPVMVRPALGVLEAITHEETGVVFEEETPSDWADQLLEVWEDHPKRVKLSETGRRWVEENFLSQNNTSLLAEKILSSQSPPPKGPQR</sequence>
<dbReference type="EMBL" id="JACHVA010000126">
    <property type="protein sequence ID" value="MBC2603309.1"/>
    <property type="molecule type" value="Genomic_DNA"/>
</dbReference>